<accession>A0A1S7LML4</accession>
<dbReference type="Gene3D" id="1.10.150.130">
    <property type="match status" value="1"/>
</dbReference>
<dbReference type="InterPro" id="IPR010998">
    <property type="entry name" value="Integrase_recombinase_N"/>
</dbReference>
<dbReference type="InterPro" id="IPR053876">
    <property type="entry name" value="Phage_int_M"/>
</dbReference>
<dbReference type="GO" id="GO:0003677">
    <property type="term" value="F:DNA binding"/>
    <property type="evidence" value="ECO:0007669"/>
    <property type="project" value="UniProtKB-KW"/>
</dbReference>
<keyword evidence="2" id="KW-0229">DNA integration</keyword>
<dbReference type="InterPro" id="IPR050808">
    <property type="entry name" value="Phage_Integrase"/>
</dbReference>
<gene>
    <name evidence="6" type="ORF">MAGMO_3234</name>
</gene>
<dbReference type="PANTHER" id="PTHR30629:SF2">
    <property type="entry name" value="PROPHAGE INTEGRASE INTS-RELATED"/>
    <property type="match status" value="1"/>
</dbReference>
<dbReference type="GO" id="GO:0015074">
    <property type="term" value="P:DNA integration"/>
    <property type="evidence" value="ECO:0007669"/>
    <property type="project" value="UniProtKB-KW"/>
</dbReference>
<feature type="domain" description="Phage integrase central" evidence="5">
    <location>
        <begin position="27"/>
        <end position="93"/>
    </location>
</feature>
<reference evidence="6" key="1">
    <citation type="submission" date="2015-04" db="EMBL/GenBank/DDBJ databases">
        <authorList>
            <person name="Syromyatnikov M.Y."/>
            <person name="Popov V.N."/>
        </authorList>
    </citation>
    <scope>NUCLEOTIDE SEQUENCE</scope>
    <source>
        <strain evidence="6">MO-1</strain>
    </source>
</reference>
<proteinExistence type="inferred from homology"/>
<evidence type="ECO:0000256" key="3">
    <source>
        <dbReference type="ARBA" id="ARBA00023125"/>
    </source>
</evidence>
<dbReference type="AlphaFoldDB" id="A0A1S7LML4"/>
<dbReference type="SUPFAM" id="SSF56349">
    <property type="entry name" value="DNA breaking-rejoining enzymes"/>
    <property type="match status" value="1"/>
</dbReference>
<sequence length="96" mass="10870">MNRGVDPAAQAQQKKADALTEPTISDLAEAYIERWAKPRKKSWGEDQRLLEKNVIPKWKRRKAKDITKRDVVAMLEAAQDRGLTTGANRILAVTEL</sequence>
<evidence type="ECO:0000256" key="4">
    <source>
        <dbReference type="SAM" id="MobiDB-lite"/>
    </source>
</evidence>
<protein>
    <submittedName>
        <fullName evidence="6">Integrase family protein</fullName>
    </submittedName>
</protein>
<keyword evidence="3" id="KW-0238">DNA-binding</keyword>
<organism evidence="6">
    <name type="scientific">Magnetococcus massalia (strain MO-1)</name>
    <dbReference type="NCBI Taxonomy" id="451514"/>
    <lineage>
        <taxon>Bacteria</taxon>
        <taxon>Pseudomonadati</taxon>
        <taxon>Pseudomonadota</taxon>
        <taxon>Magnetococcia</taxon>
        <taxon>Magnetococcales</taxon>
        <taxon>Magnetococcaceae</taxon>
        <taxon>Magnetococcus</taxon>
    </lineage>
</organism>
<dbReference type="PANTHER" id="PTHR30629">
    <property type="entry name" value="PROPHAGE INTEGRASE"/>
    <property type="match status" value="1"/>
</dbReference>
<name>A0A1S7LML4_MAGMO</name>
<feature type="region of interest" description="Disordered" evidence="4">
    <location>
        <begin position="1"/>
        <end position="20"/>
    </location>
</feature>
<dbReference type="InterPro" id="IPR011010">
    <property type="entry name" value="DNA_brk_join_enz"/>
</dbReference>
<dbReference type="Pfam" id="PF22022">
    <property type="entry name" value="Phage_int_M"/>
    <property type="match status" value="1"/>
</dbReference>
<evidence type="ECO:0000259" key="5">
    <source>
        <dbReference type="Pfam" id="PF22022"/>
    </source>
</evidence>
<comment type="similarity">
    <text evidence="1">Belongs to the 'phage' integrase family.</text>
</comment>
<dbReference type="EMBL" id="LO017727">
    <property type="protein sequence ID" value="CRH07374.1"/>
    <property type="molecule type" value="Genomic_DNA"/>
</dbReference>
<evidence type="ECO:0000256" key="1">
    <source>
        <dbReference type="ARBA" id="ARBA00008857"/>
    </source>
</evidence>
<evidence type="ECO:0000313" key="6">
    <source>
        <dbReference type="EMBL" id="CRH07374.1"/>
    </source>
</evidence>
<evidence type="ECO:0000256" key="2">
    <source>
        <dbReference type="ARBA" id="ARBA00022908"/>
    </source>
</evidence>